<dbReference type="InterPro" id="IPR029058">
    <property type="entry name" value="AB_hydrolase_fold"/>
</dbReference>
<dbReference type="EMBL" id="MU848590">
    <property type="protein sequence ID" value="KAK2632284.1"/>
    <property type="molecule type" value="Genomic_DNA"/>
</dbReference>
<dbReference type="InterPro" id="IPR045889">
    <property type="entry name" value="MES/HNL"/>
</dbReference>
<dbReference type="InParanoid" id="A0A058ZSC1"/>
<dbReference type="EMBL" id="KK199106">
    <property type="protein sequence ID" value="KCW44697.1"/>
    <property type="molecule type" value="Genomic_DNA"/>
</dbReference>
<name>A0A058ZSC1_EUCGR</name>
<reference evidence="3" key="1">
    <citation type="submission" date="2013-07" db="EMBL/GenBank/DDBJ databases">
        <title>The genome of Eucalyptus grandis.</title>
        <authorList>
            <person name="Schmutz J."/>
            <person name="Hayes R."/>
            <person name="Myburg A."/>
            <person name="Tuskan G."/>
            <person name="Grattapaglia D."/>
            <person name="Rokhsar D.S."/>
        </authorList>
    </citation>
    <scope>NUCLEOTIDE SEQUENCE</scope>
    <source>
        <tissue evidence="3">Leaf extractions</tissue>
    </source>
</reference>
<evidence type="ECO:0000256" key="1">
    <source>
        <dbReference type="SAM" id="SignalP"/>
    </source>
</evidence>
<keyword evidence="4" id="KW-1185">Reference proteome</keyword>
<organism evidence="3">
    <name type="scientific">Eucalyptus grandis</name>
    <name type="common">Flooded gum</name>
    <dbReference type="NCBI Taxonomy" id="71139"/>
    <lineage>
        <taxon>Eukaryota</taxon>
        <taxon>Viridiplantae</taxon>
        <taxon>Streptophyta</taxon>
        <taxon>Embryophyta</taxon>
        <taxon>Tracheophyta</taxon>
        <taxon>Spermatophyta</taxon>
        <taxon>Magnoliopsida</taxon>
        <taxon>eudicotyledons</taxon>
        <taxon>Gunneridae</taxon>
        <taxon>Pentapetalae</taxon>
        <taxon>rosids</taxon>
        <taxon>malvids</taxon>
        <taxon>Myrtales</taxon>
        <taxon>Myrtaceae</taxon>
        <taxon>Myrtoideae</taxon>
        <taxon>Eucalypteae</taxon>
        <taxon>Eucalyptus</taxon>
    </lineage>
</organism>
<dbReference type="GO" id="GO:0080030">
    <property type="term" value="F:methyl indole-3-acetate esterase activity"/>
    <property type="evidence" value="ECO:0000318"/>
    <property type="project" value="GO_Central"/>
</dbReference>
<evidence type="ECO:0000313" key="3">
    <source>
        <dbReference type="EMBL" id="KCW44697.1"/>
    </source>
</evidence>
<evidence type="ECO:0008006" key="5">
    <source>
        <dbReference type="Google" id="ProtNLM"/>
    </source>
</evidence>
<evidence type="ECO:0000313" key="4">
    <source>
        <dbReference type="Proteomes" id="UP000030711"/>
    </source>
</evidence>
<dbReference type="Proteomes" id="UP000030711">
    <property type="component" value="Unassembled WGS sequence"/>
</dbReference>
<dbReference type="STRING" id="71139.A0A058ZSC1"/>
<dbReference type="Gramene" id="KCW44697">
    <property type="protein sequence ID" value="KCW44697"/>
    <property type="gene ID" value="EUGRSUZ_L01767"/>
</dbReference>
<keyword evidence="1" id="KW-0732">Signal</keyword>
<proteinExistence type="predicted"/>
<evidence type="ECO:0000313" key="2">
    <source>
        <dbReference type="EMBL" id="KAK2632284.1"/>
    </source>
</evidence>
<dbReference type="GO" id="GO:0080032">
    <property type="term" value="F:methyl jasmonate esterase activity"/>
    <property type="evidence" value="ECO:0000318"/>
    <property type="project" value="GO_Central"/>
</dbReference>
<dbReference type="PANTHER" id="PTHR10992">
    <property type="entry name" value="METHYLESTERASE FAMILY MEMBER"/>
    <property type="match status" value="1"/>
</dbReference>
<dbReference type="AlphaFoldDB" id="A0A058ZSC1"/>
<dbReference type="GO" id="GO:0009694">
    <property type="term" value="P:jasmonic acid metabolic process"/>
    <property type="evidence" value="ECO:0000318"/>
    <property type="project" value="GO_Central"/>
</dbReference>
<accession>A0A058ZSC1</accession>
<feature type="chain" id="PRO_5042325601" description="AB hydrolase-1 domain-containing protein" evidence="1">
    <location>
        <begin position="25"/>
        <end position="106"/>
    </location>
</feature>
<dbReference type="GO" id="GO:0009696">
    <property type="term" value="P:salicylic acid metabolic process"/>
    <property type="evidence" value="ECO:0000318"/>
    <property type="project" value="GO_Central"/>
</dbReference>
<sequence>MKWLSKLELISVLFFSCSKDLMLASYLGRPFRLYPDQDKMKEEIAVTRGRYGLVRRVYIVCDQDLIILMESLQGWMVEMNLPDEVKIISGSDHMVMFSKPQAPCFP</sequence>
<reference evidence="2" key="3">
    <citation type="submission" date="2023-04" db="EMBL/GenBank/DDBJ databases">
        <title>WGS assembly of Eucalyptus grandis.</title>
        <authorList>
            <person name="Myburg A."/>
            <person name="Grattapaglia D."/>
            <person name="Tuskan G."/>
            <person name="Hellsten U."/>
            <person name="Hayes R."/>
            <person name="Grimwood J."/>
            <person name="Jenkins J."/>
            <person name="Lindquist E."/>
            <person name="Tice H."/>
            <person name="Bauer D."/>
            <person name="Goodstein D."/>
            <person name="Dubchak I."/>
            <person name="Poliakov A."/>
            <person name="Mizrachi E."/>
            <person name="Kullan A."/>
            <person name="Hussey S."/>
            <person name="Pinard D."/>
            <person name="Van D."/>
            <person name="Singh P."/>
            <person name="Van J."/>
            <person name="Silva-Junior O."/>
            <person name="Togawa R."/>
            <person name="Pappas M."/>
            <person name="Faria D."/>
            <person name="Sansaloni C."/>
            <person name="Petroli C."/>
            <person name="Yang X."/>
            <person name="Ranjan P."/>
            <person name="Tschaplinski T."/>
            <person name="Ye C."/>
            <person name="Li T."/>
            <person name="Sterck L."/>
            <person name="Vanneste K."/>
            <person name="Murat F."/>
            <person name="Soler M."/>
            <person name="Clemente H."/>
            <person name="Saidi N."/>
            <person name="Cassan-Wang H."/>
            <person name="Dunand C."/>
            <person name="Hefer C."/>
            <person name="Bornberg-Bauer E."/>
            <person name="Kersting A."/>
            <person name="Vining K."/>
            <person name="Amarasinghe V."/>
            <person name="Ranik M."/>
            <person name="Naithani S."/>
            <person name="Elser J."/>
            <person name="Boyd A."/>
            <person name="Liston A."/>
            <person name="Spatafora J."/>
            <person name="Dharmwardhana P."/>
            <person name="Raja R."/>
            <person name="Sullivan C."/>
            <person name="Romanel E."/>
            <person name="Alves-Ferreira M."/>
            <person name="Kulheim C."/>
            <person name="Foley W."/>
            <person name="Carocha V."/>
            <person name="Paiva J."/>
            <person name="Kudrna D."/>
            <person name="Brommonschenkel S."/>
            <person name="Pasquali G."/>
            <person name="Byrne M."/>
            <person name="Rigault P."/>
            <person name="Tibbits J."/>
            <person name="Spokevicius A."/>
            <person name="Jones R."/>
            <person name="Steane D."/>
            <person name="Vaillancourt R."/>
            <person name="Potts B."/>
            <person name="Joubert F."/>
            <person name="Barry K."/>
            <person name="Pappas G."/>
            <person name="Strauss S."/>
            <person name="Jaiswal P."/>
            <person name="Grima-Pettenati J."/>
            <person name="Salse J."/>
            <person name="Van D."/>
            <person name="Rokhsar D."/>
            <person name="Schmutz J."/>
        </authorList>
    </citation>
    <scope>NUCLEOTIDE SEQUENCE</scope>
    <source>
        <tissue evidence="2">Leaf extractions</tissue>
    </source>
</reference>
<gene>
    <name evidence="3" type="ORF">EUGRSUZ_L01767</name>
</gene>
<dbReference type="Gene3D" id="3.40.50.1820">
    <property type="entry name" value="alpha/beta hydrolase"/>
    <property type="match status" value="1"/>
</dbReference>
<feature type="signal peptide" evidence="1">
    <location>
        <begin position="1"/>
        <end position="24"/>
    </location>
</feature>
<dbReference type="PANTHER" id="PTHR10992:SF1066">
    <property type="entry name" value="METHYL JASMONATE ESTERASE 1"/>
    <property type="match status" value="1"/>
</dbReference>
<reference evidence="2" key="2">
    <citation type="journal article" date="2014" name="Nature">
        <title>The genome of Eucalyptus grandis.</title>
        <authorList>
            <person name="Myburg A.A."/>
            <person name="Grattapaglia D."/>
            <person name="Tuskan G.A."/>
            <person name="Hellsten U."/>
            <person name="Hayes R.D."/>
            <person name="Grimwood J."/>
            <person name="Jenkins J."/>
            <person name="Lindquist E."/>
            <person name="Tice H."/>
            <person name="Bauer D."/>
            <person name="Goodstein D.M."/>
            <person name="Dubchak I."/>
            <person name="Poliakov A."/>
            <person name="Mizrachi E."/>
            <person name="Kullan A.R."/>
            <person name="Hussey S.G."/>
            <person name="Pinard D."/>
            <person name="van der Merwe K."/>
            <person name="Singh P."/>
            <person name="van Jaarsveld I."/>
            <person name="Silva-Junior O.B."/>
            <person name="Togawa R.C."/>
            <person name="Pappas M.R."/>
            <person name="Faria D.A."/>
            <person name="Sansaloni C.P."/>
            <person name="Petroli C.D."/>
            <person name="Yang X."/>
            <person name="Ranjan P."/>
            <person name="Tschaplinski T.J."/>
            <person name="Ye C.Y."/>
            <person name="Li T."/>
            <person name="Sterck L."/>
            <person name="Vanneste K."/>
            <person name="Murat F."/>
            <person name="Soler M."/>
            <person name="Clemente H.S."/>
            <person name="Saidi N."/>
            <person name="Cassan-Wang H."/>
            <person name="Dunand C."/>
            <person name="Hefer C.A."/>
            <person name="Bornberg-Bauer E."/>
            <person name="Kersting A.R."/>
            <person name="Vining K."/>
            <person name="Amarasinghe V."/>
            <person name="Ranik M."/>
            <person name="Naithani S."/>
            <person name="Elser J."/>
            <person name="Boyd A.E."/>
            <person name="Liston A."/>
            <person name="Spatafora J.W."/>
            <person name="Dharmwardhana P."/>
            <person name="Raja R."/>
            <person name="Sullivan C."/>
            <person name="Romanel E."/>
            <person name="Alves-Ferreira M."/>
            <person name="Kulheim C."/>
            <person name="Foley W."/>
            <person name="Carocha V."/>
            <person name="Paiva J."/>
            <person name="Kudrna D."/>
            <person name="Brommonschenkel S.H."/>
            <person name="Pasquali G."/>
            <person name="Byrne M."/>
            <person name="Rigault P."/>
            <person name="Tibbits J."/>
            <person name="Spokevicius A."/>
            <person name="Jones R.C."/>
            <person name="Steane D.A."/>
            <person name="Vaillancourt R.E."/>
            <person name="Potts B.M."/>
            <person name="Joubert F."/>
            <person name="Barry K."/>
            <person name="Pappas G.J."/>
            <person name="Strauss S.H."/>
            <person name="Jaiswal P."/>
            <person name="Grima-Pettenati J."/>
            <person name="Salse J."/>
            <person name="Van de Peer Y."/>
            <person name="Rokhsar D.S."/>
            <person name="Schmutz J."/>
        </authorList>
    </citation>
    <scope>NUCLEOTIDE SEQUENCE</scope>
    <source>
        <tissue evidence="2">Leaf extractions</tissue>
    </source>
</reference>
<protein>
    <recommendedName>
        <fullName evidence="5">AB hydrolase-1 domain-containing protein</fullName>
    </recommendedName>
</protein>
<reference evidence="2" key="4">
    <citation type="submission" date="2023-07" db="EMBL/GenBank/DDBJ databases">
        <authorList>
            <person name="Myburg A.A."/>
            <person name="Grattapaglia D."/>
            <person name="Tuskan G.A."/>
            <person name="Hellsten U."/>
            <person name="Hayes R.D."/>
            <person name="Grimwood J."/>
            <person name="Jenkins J."/>
            <person name="Lindquist E."/>
            <person name="Tice H."/>
            <person name="Bauer D."/>
            <person name="Goodstein D.M."/>
            <person name="Dubchak I."/>
            <person name="Poliakov A."/>
            <person name="Mizrachi E."/>
            <person name="Kullan A.R."/>
            <person name="Hussey S.G."/>
            <person name="Pinard D."/>
            <person name="Van D.M."/>
            <person name="Singh P."/>
            <person name="Van J.I."/>
            <person name="Silva-Junior O.B."/>
            <person name="Togawa R.C."/>
            <person name="Pappas M.R."/>
            <person name="Faria D.A."/>
            <person name="Sansaloni C.P."/>
            <person name="Petroli C.D."/>
            <person name="Yang X."/>
            <person name="Ranjan P."/>
            <person name="Tschaplinski T.J."/>
            <person name="Ye C.Y."/>
            <person name="Li T."/>
            <person name="Sterck L."/>
            <person name="Vanneste K."/>
            <person name="Murat F."/>
            <person name="Soler M."/>
            <person name="Clemente H.S."/>
            <person name="Saidi N."/>
            <person name="Cassan-Wang H."/>
            <person name="Dunand C."/>
            <person name="Hefer C.A."/>
            <person name="Bornberg-Bauer E."/>
            <person name="Kersting A.R."/>
            <person name="Vining K."/>
            <person name="Amarasinghe V."/>
            <person name="Ranik M."/>
            <person name="Naithani S."/>
            <person name="Elser J."/>
            <person name="Boyd A.E."/>
            <person name="Liston A."/>
            <person name="Spatafora J.W."/>
            <person name="Dharmwardhana P."/>
            <person name="Raja R."/>
            <person name="Sullivan C."/>
            <person name="Romanel E."/>
            <person name="Alves-Ferreira M."/>
            <person name="Kulheim C."/>
            <person name="Foley W."/>
            <person name="Carocha V."/>
            <person name="Paiva J."/>
            <person name="Kudrna D."/>
            <person name="Brommonschenkel S.H."/>
            <person name="Pasquali G."/>
            <person name="Byrne M."/>
            <person name="Rigault P."/>
            <person name="Tibbits J."/>
            <person name="Spokevicius A."/>
            <person name="Jones R.C."/>
            <person name="Steane D.A."/>
            <person name="Vaillancourt R.E."/>
            <person name="Potts B.M."/>
            <person name="Joubert F."/>
            <person name="Barry K."/>
            <person name="Pappas G.J."/>
            <person name="Strauss S.H."/>
            <person name="Jaiswal P."/>
            <person name="Grima-Pettenati J."/>
            <person name="Salse J."/>
            <person name="Van D.P."/>
            <person name="Rokhsar D.S."/>
            <person name="Schmutz J."/>
        </authorList>
    </citation>
    <scope>NUCLEOTIDE SEQUENCE</scope>
    <source>
        <tissue evidence="2">Leaf extractions</tissue>
    </source>
</reference>
<dbReference type="GO" id="GO:0080031">
    <property type="term" value="F:methyl salicylate esterase activity"/>
    <property type="evidence" value="ECO:0000318"/>
    <property type="project" value="GO_Central"/>
</dbReference>